<comment type="caution">
    <text evidence="1">The sequence shown here is derived from an EMBL/GenBank/DDBJ whole genome shotgun (WGS) entry which is preliminary data.</text>
</comment>
<dbReference type="InterPro" id="IPR029704">
    <property type="entry name" value="STEEP-like"/>
</dbReference>
<dbReference type="GO" id="GO:0090158">
    <property type="term" value="P:endoplasmic reticulum membrane organization"/>
    <property type="evidence" value="ECO:0007669"/>
    <property type="project" value="TreeGrafter"/>
</dbReference>
<dbReference type="InterPro" id="IPR057965">
    <property type="entry name" value="STEEP1_dom"/>
</dbReference>
<organism evidence="1 2">
    <name type="scientific">Jimgerdemannia flammicorona</name>
    <dbReference type="NCBI Taxonomy" id="994334"/>
    <lineage>
        <taxon>Eukaryota</taxon>
        <taxon>Fungi</taxon>
        <taxon>Fungi incertae sedis</taxon>
        <taxon>Mucoromycota</taxon>
        <taxon>Mucoromycotina</taxon>
        <taxon>Endogonomycetes</taxon>
        <taxon>Endogonales</taxon>
        <taxon>Endogonaceae</taxon>
        <taxon>Jimgerdemannia</taxon>
    </lineage>
</organism>
<dbReference type="Pfam" id="PF25809">
    <property type="entry name" value="STEEP1"/>
    <property type="match status" value="1"/>
</dbReference>
<dbReference type="EMBL" id="RBNI01000044">
    <property type="protein sequence ID" value="RUP52375.1"/>
    <property type="molecule type" value="Genomic_DNA"/>
</dbReference>
<proteinExistence type="predicted"/>
<accession>A0A433DNQ9</accession>
<dbReference type="OrthoDB" id="418131at2759"/>
<name>A0A433DNQ9_9FUNG</name>
<protein>
    <submittedName>
        <fullName evidence="1">UPF0428 protein CXorf56-like protein</fullName>
    </submittedName>
</protein>
<dbReference type="PANTHER" id="PTHR46355">
    <property type="entry name" value="UPF0428 PROTEIN CXORF56"/>
    <property type="match status" value="1"/>
</dbReference>
<dbReference type="PANTHER" id="PTHR46355:SF1">
    <property type="entry name" value="STING ER EXIT PROTEIN"/>
    <property type="match status" value="1"/>
</dbReference>
<sequence>MPKIVSHCIVSSSDQTNETSSGQHPLLVYYCLCSEFILVIDMALERLPRRQTDRAFIVDNTKRTYKLTAEQGTATILQR</sequence>
<dbReference type="GO" id="GO:0005737">
    <property type="term" value="C:cytoplasm"/>
    <property type="evidence" value="ECO:0007669"/>
    <property type="project" value="GOC"/>
</dbReference>
<evidence type="ECO:0000313" key="2">
    <source>
        <dbReference type="Proteomes" id="UP000268093"/>
    </source>
</evidence>
<dbReference type="GO" id="GO:0006888">
    <property type="term" value="P:endoplasmic reticulum to Golgi vesicle-mediated transport"/>
    <property type="evidence" value="ECO:0007669"/>
    <property type="project" value="TreeGrafter"/>
</dbReference>
<dbReference type="Proteomes" id="UP000268093">
    <property type="component" value="Unassembled WGS sequence"/>
</dbReference>
<gene>
    <name evidence="1" type="ORF">BC936DRAFT_145616</name>
</gene>
<keyword evidence="2" id="KW-1185">Reference proteome</keyword>
<reference evidence="1 2" key="1">
    <citation type="journal article" date="2018" name="New Phytol.">
        <title>Phylogenomics of Endogonaceae and evolution of mycorrhizas within Mucoromycota.</title>
        <authorList>
            <person name="Chang Y."/>
            <person name="Desiro A."/>
            <person name="Na H."/>
            <person name="Sandor L."/>
            <person name="Lipzen A."/>
            <person name="Clum A."/>
            <person name="Barry K."/>
            <person name="Grigoriev I.V."/>
            <person name="Martin F.M."/>
            <person name="Stajich J.E."/>
            <person name="Smith M.E."/>
            <person name="Bonito G."/>
            <person name="Spatafora J.W."/>
        </authorList>
    </citation>
    <scope>NUCLEOTIDE SEQUENCE [LARGE SCALE GENOMIC DNA]</scope>
    <source>
        <strain evidence="1 2">GMNB39</strain>
    </source>
</reference>
<evidence type="ECO:0000313" key="1">
    <source>
        <dbReference type="EMBL" id="RUP52375.1"/>
    </source>
</evidence>